<accession>A0ABU0QEI0</accession>
<sequence>MLLRKLTDAMRVESVLVVTQVCRDIAARTGVEGELQDQMAAAVADAERWLEDQTQVRRELFYRLEDALAARDTVQVRQLLARVNATASHDRTATEITIVDVAAGYLAEQQQAYAEQLQAEAAAKLAEQQDARARRAADRVRTLLATLQRRGDTGSPKVMRKLVRELLHAASDAGDHVDAGQQEQISVWKARADTGRPLAQTARPAPVLGAVRHQQVARRYWIKKNCPCCGAVAGKNCVTNARTGTGAVSKSPHYERIEPILVERQAKADRRRRAPGVYDIACPDCGRPPGARCTSISGSPTTPATPSTSRPSPPTPR</sequence>
<evidence type="ECO:0000256" key="2">
    <source>
        <dbReference type="SAM" id="MobiDB-lite"/>
    </source>
</evidence>
<feature type="compositionally biased region" description="Low complexity" evidence="2">
    <location>
        <begin position="294"/>
        <end position="310"/>
    </location>
</feature>
<protein>
    <submittedName>
        <fullName evidence="3">Uncharacterized protein</fullName>
    </submittedName>
</protein>
<evidence type="ECO:0000256" key="1">
    <source>
        <dbReference type="SAM" id="Coils"/>
    </source>
</evidence>
<evidence type="ECO:0000313" key="4">
    <source>
        <dbReference type="Proteomes" id="UP001232755"/>
    </source>
</evidence>
<dbReference type="EMBL" id="JAUSYP010000001">
    <property type="protein sequence ID" value="MDQ0745798.1"/>
    <property type="molecule type" value="Genomic_DNA"/>
</dbReference>
<comment type="caution">
    <text evidence="3">The sequence shown here is derived from an EMBL/GenBank/DDBJ whole genome shotgun (WGS) entry which is preliminary data.</text>
</comment>
<feature type="coiled-coil region" evidence="1">
    <location>
        <begin position="107"/>
        <end position="134"/>
    </location>
</feature>
<reference evidence="3 4" key="1">
    <citation type="submission" date="2023-07" db="EMBL/GenBank/DDBJ databases">
        <title>Comparative genomics of wheat-associated soil bacteria to identify genetic determinants of phenazine resistance.</title>
        <authorList>
            <person name="Mouncey N."/>
        </authorList>
    </citation>
    <scope>NUCLEOTIDE SEQUENCE [LARGE SCALE GENOMIC DNA]</scope>
    <source>
        <strain evidence="3 4">B3I12</strain>
    </source>
</reference>
<keyword evidence="1" id="KW-0175">Coiled coil</keyword>
<feature type="region of interest" description="Disordered" evidence="2">
    <location>
        <begin position="284"/>
        <end position="317"/>
    </location>
</feature>
<dbReference type="RefSeq" id="WP_307180108.1">
    <property type="nucleotide sequence ID" value="NZ_JAUSYP010000001.1"/>
</dbReference>
<gene>
    <name evidence="3" type="ORF">QF034_000029</name>
</gene>
<keyword evidence="4" id="KW-1185">Reference proteome</keyword>
<evidence type="ECO:0000313" key="3">
    <source>
        <dbReference type="EMBL" id="MDQ0745798.1"/>
    </source>
</evidence>
<dbReference type="Proteomes" id="UP001232755">
    <property type="component" value="Unassembled WGS sequence"/>
</dbReference>
<organism evidence="3 4">
    <name type="scientific">Streptomyces africanus</name>
    <dbReference type="NCBI Taxonomy" id="231024"/>
    <lineage>
        <taxon>Bacteria</taxon>
        <taxon>Bacillati</taxon>
        <taxon>Actinomycetota</taxon>
        <taxon>Actinomycetes</taxon>
        <taxon>Kitasatosporales</taxon>
        <taxon>Streptomycetaceae</taxon>
        <taxon>Streptomyces</taxon>
    </lineage>
</organism>
<name>A0ABU0QEI0_9ACTN</name>
<proteinExistence type="predicted"/>